<evidence type="ECO:0000256" key="5">
    <source>
        <dbReference type="ARBA" id="ARBA00022963"/>
    </source>
</evidence>
<dbReference type="GO" id="GO:0016042">
    <property type="term" value="P:lipid catabolic process"/>
    <property type="evidence" value="ECO:0007669"/>
    <property type="project" value="UniProtKB-KW"/>
</dbReference>
<evidence type="ECO:0000256" key="2">
    <source>
        <dbReference type="ARBA" id="ARBA00008664"/>
    </source>
</evidence>
<reference evidence="8" key="1">
    <citation type="journal article" date="2020" name="mSystems">
        <title>Genome- and Community-Level Interaction Insights into Carbon Utilization and Element Cycling Functions of Hydrothermarchaeota in Hydrothermal Sediment.</title>
        <authorList>
            <person name="Zhou Z."/>
            <person name="Liu Y."/>
            <person name="Xu W."/>
            <person name="Pan J."/>
            <person name="Luo Z.H."/>
            <person name="Li M."/>
        </authorList>
    </citation>
    <scope>NUCLEOTIDE SEQUENCE [LARGE SCALE GENOMIC DNA]</scope>
    <source>
        <strain evidence="8">SpSt-69</strain>
    </source>
</reference>
<dbReference type="GO" id="GO:0016891">
    <property type="term" value="F:RNA endonuclease activity producing 5'-phosphomonoesters, hydrolytic mechanism"/>
    <property type="evidence" value="ECO:0007669"/>
    <property type="project" value="TreeGrafter"/>
</dbReference>
<sequence>MKKYLPILTLIFAINLVYAYPADVIPIPNREYVPALHKALQSAEKYIKIFMFSARYYPQYKNDANSLILNDLISAAQRGVSVEIILDASNWNRSNTLDNKQFADTLKKCGVKVYFDPPDVTSHDKLIIVDGKITIVGSTNWSYYALERNNEASVLIYSPEVAEYFERYFEKVKELSTEKMPEWFLE</sequence>
<feature type="domain" description="PLD phosphodiesterase" evidence="7">
    <location>
        <begin position="118"/>
        <end position="145"/>
    </location>
</feature>
<proteinExistence type="inferred from homology"/>
<dbReference type="PANTHER" id="PTHR43856:SF1">
    <property type="entry name" value="MITOCHONDRIAL CARDIOLIPIN HYDROLASE"/>
    <property type="match status" value="1"/>
</dbReference>
<dbReference type="Gene3D" id="3.30.870.10">
    <property type="entry name" value="Endonuclease Chain A"/>
    <property type="match status" value="1"/>
</dbReference>
<dbReference type="EMBL" id="DTDJ01000047">
    <property type="protein sequence ID" value="HGL18131.1"/>
    <property type="molecule type" value="Genomic_DNA"/>
</dbReference>
<keyword evidence="6" id="KW-0443">Lipid metabolism</keyword>
<evidence type="ECO:0000256" key="4">
    <source>
        <dbReference type="ARBA" id="ARBA00022801"/>
    </source>
</evidence>
<dbReference type="PANTHER" id="PTHR43856">
    <property type="entry name" value="CARDIOLIPIN HYDROLASE"/>
    <property type="match status" value="1"/>
</dbReference>
<evidence type="ECO:0000256" key="3">
    <source>
        <dbReference type="ARBA" id="ARBA00012027"/>
    </source>
</evidence>
<dbReference type="EC" id="3.1.4.4" evidence="3"/>
<dbReference type="InterPro" id="IPR051406">
    <property type="entry name" value="PLD_domain"/>
</dbReference>
<comment type="caution">
    <text evidence="8">The sequence shown here is derived from an EMBL/GenBank/DDBJ whole genome shotgun (WGS) entry which is preliminary data.</text>
</comment>
<accession>A0A7V4E5T0</accession>
<evidence type="ECO:0000256" key="1">
    <source>
        <dbReference type="ARBA" id="ARBA00000798"/>
    </source>
</evidence>
<name>A0A7V4E5T0_UNCW3</name>
<keyword evidence="4" id="KW-0378">Hydrolase</keyword>
<comment type="catalytic activity">
    <reaction evidence="1">
        <text>a 1,2-diacyl-sn-glycero-3-phosphocholine + H2O = a 1,2-diacyl-sn-glycero-3-phosphate + choline + H(+)</text>
        <dbReference type="Rhea" id="RHEA:14445"/>
        <dbReference type="ChEBI" id="CHEBI:15354"/>
        <dbReference type="ChEBI" id="CHEBI:15377"/>
        <dbReference type="ChEBI" id="CHEBI:15378"/>
        <dbReference type="ChEBI" id="CHEBI:57643"/>
        <dbReference type="ChEBI" id="CHEBI:58608"/>
        <dbReference type="EC" id="3.1.4.4"/>
    </reaction>
</comment>
<protein>
    <recommendedName>
        <fullName evidence="3">phospholipase D</fullName>
        <ecNumber evidence="3">3.1.4.4</ecNumber>
    </recommendedName>
</protein>
<dbReference type="PROSITE" id="PS50035">
    <property type="entry name" value="PLD"/>
    <property type="match status" value="1"/>
</dbReference>
<evidence type="ECO:0000313" key="8">
    <source>
        <dbReference type="EMBL" id="HGL18131.1"/>
    </source>
</evidence>
<dbReference type="AlphaFoldDB" id="A0A7V4E5T0"/>
<evidence type="ECO:0000259" key="7">
    <source>
        <dbReference type="PROSITE" id="PS50035"/>
    </source>
</evidence>
<dbReference type="SUPFAM" id="SSF56024">
    <property type="entry name" value="Phospholipase D/nuclease"/>
    <property type="match status" value="1"/>
</dbReference>
<dbReference type="InterPro" id="IPR025202">
    <property type="entry name" value="PLD-like_dom"/>
</dbReference>
<organism evidence="8">
    <name type="scientific">candidate division WOR-3 bacterium</name>
    <dbReference type="NCBI Taxonomy" id="2052148"/>
    <lineage>
        <taxon>Bacteria</taxon>
        <taxon>Bacteria division WOR-3</taxon>
    </lineage>
</organism>
<dbReference type="InterPro" id="IPR001736">
    <property type="entry name" value="PLipase_D/transphosphatidylase"/>
</dbReference>
<dbReference type="GO" id="GO:0004630">
    <property type="term" value="F:phospholipase D activity"/>
    <property type="evidence" value="ECO:0007669"/>
    <property type="project" value="UniProtKB-EC"/>
</dbReference>
<gene>
    <name evidence="8" type="ORF">ENU66_07380</name>
</gene>
<dbReference type="Pfam" id="PF13091">
    <property type="entry name" value="PLDc_2"/>
    <property type="match status" value="1"/>
</dbReference>
<comment type="similarity">
    <text evidence="2">Belongs to the phospholipase D family.</text>
</comment>
<keyword evidence="5" id="KW-0442">Lipid degradation</keyword>
<dbReference type="GO" id="GO:0006793">
    <property type="term" value="P:phosphorus metabolic process"/>
    <property type="evidence" value="ECO:0007669"/>
    <property type="project" value="UniProtKB-ARBA"/>
</dbReference>
<evidence type="ECO:0000256" key="6">
    <source>
        <dbReference type="ARBA" id="ARBA00023098"/>
    </source>
</evidence>